<dbReference type="AlphaFoldDB" id="A0A3S8U4V8"/>
<dbReference type="Proteomes" id="UP000282002">
    <property type="component" value="Chromosome"/>
</dbReference>
<keyword evidence="1" id="KW-1133">Transmembrane helix</keyword>
<keyword evidence="1" id="KW-0812">Transmembrane</keyword>
<dbReference type="OrthoDB" id="7629477at2"/>
<evidence type="ECO:0000256" key="1">
    <source>
        <dbReference type="SAM" id="Phobius"/>
    </source>
</evidence>
<organism evidence="2 3">
    <name type="scientific">Tabrizicola piscis</name>
    <dbReference type="NCBI Taxonomy" id="2494374"/>
    <lineage>
        <taxon>Bacteria</taxon>
        <taxon>Pseudomonadati</taxon>
        <taxon>Pseudomonadota</taxon>
        <taxon>Alphaproteobacteria</taxon>
        <taxon>Rhodobacterales</taxon>
        <taxon>Paracoccaceae</taxon>
        <taxon>Tabrizicola</taxon>
    </lineage>
</organism>
<evidence type="ECO:0000313" key="2">
    <source>
        <dbReference type="EMBL" id="AZL58672.1"/>
    </source>
</evidence>
<dbReference type="RefSeq" id="WP_125324873.1">
    <property type="nucleotide sequence ID" value="NZ_CP034328.1"/>
</dbReference>
<reference evidence="2 3" key="1">
    <citation type="submission" date="2018-12" db="EMBL/GenBank/DDBJ databases">
        <title>Complete genome sequencing of Tabrizicola sp. K13M18.</title>
        <authorList>
            <person name="Bae J.-W."/>
        </authorList>
    </citation>
    <scope>NUCLEOTIDE SEQUENCE [LARGE SCALE GENOMIC DNA]</scope>
    <source>
        <strain evidence="2 3">K13M18</strain>
    </source>
</reference>
<feature type="transmembrane region" description="Helical" evidence="1">
    <location>
        <begin position="12"/>
        <end position="29"/>
    </location>
</feature>
<gene>
    <name evidence="2" type="ORF">EI545_07380</name>
</gene>
<sequence length="179" mass="20258">MGDFWRQAHWVFRALFVALALGLLFMRLLPLGHAPGTLPGPDVLLCLILAWVVRRPEFLPMPMILIVMLAEDLILMRPPGLWTAIVVLATEFLRNRVALTRELNFVVEWMLVAGVMLGMMLAYRLALAVAFVPQPAFGFAIVQYLWSIALYPLVVVLSRFVLDLRKPAMGEVDDFGRRL</sequence>
<feature type="transmembrane region" description="Helical" evidence="1">
    <location>
        <begin position="73"/>
        <end position="93"/>
    </location>
</feature>
<proteinExistence type="predicted"/>
<keyword evidence="3" id="KW-1185">Reference proteome</keyword>
<dbReference type="EMBL" id="CP034328">
    <property type="protein sequence ID" value="AZL58672.1"/>
    <property type="molecule type" value="Genomic_DNA"/>
</dbReference>
<feature type="transmembrane region" description="Helical" evidence="1">
    <location>
        <begin position="144"/>
        <end position="162"/>
    </location>
</feature>
<dbReference type="KEGG" id="taw:EI545_07380"/>
<keyword evidence="1" id="KW-0472">Membrane</keyword>
<name>A0A3S8U4V8_9RHOB</name>
<evidence type="ECO:0000313" key="3">
    <source>
        <dbReference type="Proteomes" id="UP000282002"/>
    </source>
</evidence>
<accession>A0A3S8U4V8</accession>
<protein>
    <submittedName>
        <fullName evidence="2">Rod shape-determining protein MreD</fullName>
    </submittedName>
</protein>
<feature type="transmembrane region" description="Helical" evidence="1">
    <location>
        <begin position="105"/>
        <end position="132"/>
    </location>
</feature>